<dbReference type="EMBL" id="SMKO01000065">
    <property type="protein sequence ID" value="TDD02410.1"/>
    <property type="molecule type" value="Genomic_DNA"/>
</dbReference>
<reference evidence="1 2" key="1">
    <citation type="submission" date="2019-03" db="EMBL/GenBank/DDBJ databases">
        <title>Draft genome sequences of novel Actinobacteria.</title>
        <authorList>
            <person name="Sahin N."/>
            <person name="Ay H."/>
            <person name="Saygin H."/>
        </authorList>
    </citation>
    <scope>NUCLEOTIDE SEQUENCE [LARGE SCALE GENOMIC DNA]</scope>
    <source>
        <strain evidence="1 2">KC310</strain>
    </source>
</reference>
<proteinExistence type="predicted"/>
<dbReference type="RefSeq" id="WP_132597396.1">
    <property type="nucleotide sequence ID" value="NZ_SMKO01000065.1"/>
</dbReference>
<evidence type="ECO:0000313" key="1">
    <source>
        <dbReference type="EMBL" id="TDD02410.1"/>
    </source>
</evidence>
<evidence type="ECO:0000313" key="2">
    <source>
        <dbReference type="Proteomes" id="UP000295258"/>
    </source>
</evidence>
<name>A0A4R4VQL3_9ACTN</name>
<dbReference type="AlphaFoldDB" id="A0A4R4VQL3"/>
<keyword evidence="2" id="KW-1185">Reference proteome</keyword>
<organism evidence="1 2">
    <name type="scientific">Nonomuraea deserti</name>
    <dbReference type="NCBI Taxonomy" id="1848322"/>
    <lineage>
        <taxon>Bacteria</taxon>
        <taxon>Bacillati</taxon>
        <taxon>Actinomycetota</taxon>
        <taxon>Actinomycetes</taxon>
        <taxon>Streptosporangiales</taxon>
        <taxon>Streptosporangiaceae</taxon>
        <taxon>Nonomuraea</taxon>
    </lineage>
</organism>
<comment type="caution">
    <text evidence="1">The sequence shown here is derived from an EMBL/GenBank/DDBJ whole genome shotgun (WGS) entry which is preliminary data.</text>
</comment>
<gene>
    <name evidence="1" type="ORF">E1292_23600</name>
</gene>
<dbReference type="Proteomes" id="UP000295258">
    <property type="component" value="Unassembled WGS sequence"/>
</dbReference>
<sequence>MELTDDGSPAMFTLDITPTTLTVRYERWTRLYVRRARTDIPLAAIREVVPVARPLAQAKGLRAGIVVSGVLKAGTWTGFDGVRRLVCARRGEPGLRIVLDRRIDGVDELVLSLAGAEDVRRRLAGAAA</sequence>
<accession>A0A4R4VQL3</accession>
<protein>
    <submittedName>
        <fullName evidence="1">Uncharacterized protein</fullName>
    </submittedName>
</protein>